<evidence type="ECO:0000256" key="1">
    <source>
        <dbReference type="ARBA" id="ARBA00022443"/>
    </source>
</evidence>
<dbReference type="InterPro" id="IPR036028">
    <property type="entry name" value="SH3-like_dom_sf"/>
</dbReference>
<protein>
    <recommendedName>
        <fullName evidence="4">SH3 domain-containing protein</fullName>
    </recommendedName>
</protein>
<dbReference type="KEGG" id="kng:KNAG_0C00560"/>
<feature type="transmembrane region" description="Helical" evidence="3">
    <location>
        <begin position="120"/>
        <end position="144"/>
    </location>
</feature>
<keyword evidence="3" id="KW-0472">Membrane</keyword>
<sequence>MTTIYRTIWATKPDSTSLLKPSSVSEHYTTVLSGTVSSNDINNVYNTRNALSSIQNTPRLSSVALLSSNSAARLLTSLSTSTVRVSTTVSNTVDHTLSAKPNLAFSELSNVTKTGSARTIGLSIGLPIGIFCFSLLVFLIYFYFFKNPILSSNRPVSPDFFHKEKKEERIPLYNPFNQPKGGGPSHDEIKNEKFAAGQFGGLEKDACNYSIKYNISRPIKEHILTPKVALHPSSKELNDIDKYLYEQPPNIYRVDSKLPPLDHSREITNVGKHQKDASDDRWKYNSPLSKWFLRGSTYFKDKNISGLSLADSVTNLTPTLHLKQLNILRKNKEGYAAEANVLNVDETSPILTTKHPNYTDTLEKGSTPTEAHVSIVKSPIIERQRRVPSLIYGEVSPQFLDEFEDNNPVSLEHAPAKVHRKKKSTERFKQKLQEKKLPQLPATDEKPQLQIGHVYQVANDYAPHLTDEIWVQKGEFVRILVVHNDGWCLVEKCARDGTSKSVLDLMSSDGGSKNRKYLNDDRGIVPADCLAELDG</sequence>
<dbReference type="InterPro" id="IPR001452">
    <property type="entry name" value="SH3_domain"/>
</dbReference>
<dbReference type="eggNOG" id="ENOG502QVI6">
    <property type="taxonomic scope" value="Eukaryota"/>
</dbReference>
<reference evidence="5 6" key="1">
    <citation type="journal article" date="2011" name="Proc. Natl. Acad. Sci. U.S.A.">
        <title>Evolutionary erosion of yeast sex chromosomes by mating-type switching accidents.</title>
        <authorList>
            <person name="Gordon J.L."/>
            <person name="Armisen D."/>
            <person name="Proux-Wera E."/>
            <person name="Oheigeartaigh S.S."/>
            <person name="Byrne K.P."/>
            <person name="Wolfe K.H."/>
        </authorList>
    </citation>
    <scope>NUCLEOTIDE SEQUENCE [LARGE SCALE GENOMIC DNA]</scope>
    <source>
        <strain evidence="6">ATCC MYA-139 / BCRC 22969 / CBS 8797 / CCRC 22969 / KCTC 17520 / NBRC 10181 / NCYC 3082</strain>
    </source>
</reference>
<evidence type="ECO:0000313" key="5">
    <source>
        <dbReference type="EMBL" id="CCK69170.1"/>
    </source>
</evidence>
<dbReference type="AlphaFoldDB" id="J7R2W7"/>
<dbReference type="SUPFAM" id="SSF50044">
    <property type="entry name" value="SH3-domain"/>
    <property type="match status" value="1"/>
</dbReference>
<proteinExistence type="predicted"/>
<keyword evidence="3" id="KW-1133">Transmembrane helix</keyword>
<keyword evidence="1 2" id="KW-0728">SH3 domain</keyword>
<reference evidence="6" key="2">
    <citation type="submission" date="2012-08" db="EMBL/GenBank/DDBJ databases">
        <title>Genome sequence of Kazachstania naganishii.</title>
        <authorList>
            <person name="Gordon J.L."/>
            <person name="Armisen D."/>
            <person name="Proux-Wera E."/>
            <person name="OhEigeartaigh S.S."/>
            <person name="Byrne K.P."/>
            <person name="Wolfe K.H."/>
        </authorList>
    </citation>
    <scope>NUCLEOTIDE SEQUENCE [LARGE SCALE GENOMIC DNA]</scope>
    <source>
        <strain evidence="6">ATCC MYA-139 / BCRC 22969 / CBS 8797 / CCRC 22969 / KCTC 17520 / NBRC 10181 / NCYC 3082</strain>
    </source>
</reference>
<evidence type="ECO:0000259" key="4">
    <source>
        <dbReference type="PROSITE" id="PS50002"/>
    </source>
</evidence>
<dbReference type="GeneID" id="34524850"/>
<accession>J7R2W7</accession>
<organism evidence="5 6">
    <name type="scientific">Huiozyma naganishii (strain ATCC MYA-139 / BCRC 22969 / CBS 8797 / KCTC 17520 / NBRC 10181 / NCYC 3082 / Yp74L-3)</name>
    <name type="common">Yeast</name>
    <name type="synonym">Kazachstania naganishii</name>
    <dbReference type="NCBI Taxonomy" id="1071383"/>
    <lineage>
        <taxon>Eukaryota</taxon>
        <taxon>Fungi</taxon>
        <taxon>Dikarya</taxon>
        <taxon>Ascomycota</taxon>
        <taxon>Saccharomycotina</taxon>
        <taxon>Saccharomycetes</taxon>
        <taxon>Saccharomycetales</taxon>
        <taxon>Saccharomycetaceae</taxon>
        <taxon>Huiozyma</taxon>
    </lineage>
</organism>
<dbReference type="HOGENOM" id="CLU_040701_0_0_1"/>
<dbReference type="Gene3D" id="2.30.30.40">
    <property type="entry name" value="SH3 Domains"/>
    <property type="match status" value="1"/>
</dbReference>
<dbReference type="GO" id="GO:0043332">
    <property type="term" value="C:mating projection tip"/>
    <property type="evidence" value="ECO:0007669"/>
    <property type="project" value="EnsemblFungi"/>
</dbReference>
<gene>
    <name evidence="5" type="primary">KNAG0C00560</name>
    <name evidence="5" type="ordered locus">KNAG_0C00560</name>
</gene>
<dbReference type="Proteomes" id="UP000006310">
    <property type="component" value="Chromosome 3"/>
</dbReference>
<feature type="domain" description="SH3" evidence="4">
    <location>
        <begin position="450"/>
        <end position="535"/>
    </location>
</feature>
<keyword evidence="3" id="KW-0812">Transmembrane</keyword>
<dbReference type="RefSeq" id="XP_022463416.1">
    <property type="nucleotide sequence ID" value="XM_022606751.1"/>
</dbReference>
<keyword evidence="6" id="KW-1185">Reference proteome</keyword>
<dbReference type="GO" id="GO:0032065">
    <property type="term" value="P:maintenance of protein location in cell cortex"/>
    <property type="evidence" value="ECO:0007669"/>
    <property type="project" value="EnsemblFungi"/>
</dbReference>
<dbReference type="SMART" id="SM00326">
    <property type="entry name" value="SH3"/>
    <property type="match status" value="1"/>
</dbReference>
<evidence type="ECO:0000256" key="2">
    <source>
        <dbReference type="PROSITE-ProRule" id="PRU00192"/>
    </source>
</evidence>
<name>J7R2W7_HUIN7</name>
<dbReference type="GO" id="GO:0000755">
    <property type="term" value="P:cytogamy"/>
    <property type="evidence" value="ECO:0007669"/>
    <property type="project" value="EnsemblFungi"/>
</dbReference>
<dbReference type="GO" id="GO:0005886">
    <property type="term" value="C:plasma membrane"/>
    <property type="evidence" value="ECO:0007669"/>
    <property type="project" value="EnsemblFungi"/>
</dbReference>
<dbReference type="OrthoDB" id="5340910at2759"/>
<dbReference type="EMBL" id="HE978316">
    <property type="protein sequence ID" value="CCK69170.1"/>
    <property type="molecule type" value="Genomic_DNA"/>
</dbReference>
<dbReference type="OMA" id="HTDGWCL"/>
<evidence type="ECO:0000256" key="3">
    <source>
        <dbReference type="SAM" id="Phobius"/>
    </source>
</evidence>
<dbReference type="PROSITE" id="PS50002">
    <property type="entry name" value="SH3"/>
    <property type="match status" value="1"/>
</dbReference>
<dbReference type="GO" id="GO:0005938">
    <property type="term" value="C:cell cortex"/>
    <property type="evidence" value="ECO:0007669"/>
    <property type="project" value="GOC"/>
</dbReference>
<evidence type="ECO:0000313" key="6">
    <source>
        <dbReference type="Proteomes" id="UP000006310"/>
    </source>
</evidence>